<dbReference type="InterPro" id="IPR000631">
    <property type="entry name" value="CARKD"/>
</dbReference>
<name>E3BFB4_9VIBR</name>
<evidence type="ECO:0000256" key="17">
    <source>
        <dbReference type="HAMAP-Rule" id="MF_01965"/>
    </source>
</evidence>
<keyword evidence="23" id="KW-1185">Reference proteome</keyword>
<evidence type="ECO:0000256" key="12">
    <source>
        <dbReference type="ARBA" id="ARBA00023239"/>
    </source>
</evidence>
<dbReference type="eggNOG" id="COG0062">
    <property type="taxonomic scope" value="Bacteria"/>
</dbReference>
<comment type="catalytic activity">
    <reaction evidence="15 17 19">
        <text>(6S)-NADHX + ADP = AMP + phosphate + NADH + H(+)</text>
        <dbReference type="Rhea" id="RHEA:32223"/>
        <dbReference type="ChEBI" id="CHEBI:15378"/>
        <dbReference type="ChEBI" id="CHEBI:43474"/>
        <dbReference type="ChEBI" id="CHEBI:57945"/>
        <dbReference type="ChEBI" id="CHEBI:64074"/>
        <dbReference type="ChEBI" id="CHEBI:456215"/>
        <dbReference type="ChEBI" id="CHEBI:456216"/>
        <dbReference type="EC" id="4.2.1.136"/>
    </reaction>
</comment>
<evidence type="ECO:0000256" key="1">
    <source>
        <dbReference type="ARBA" id="ARBA00000013"/>
    </source>
</evidence>
<dbReference type="AlphaFoldDB" id="E3BFB4"/>
<feature type="binding site" evidence="18">
    <location>
        <begin position="136"/>
        <end position="142"/>
    </location>
    <ligand>
        <name>(6S)-NADPHX</name>
        <dbReference type="ChEBI" id="CHEBI:64076"/>
    </ligand>
</feature>
<evidence type="ECO:0000256" key="14">
    <source>
        <dbReference type="ARBA" id="ARBA00025153"/>
    </source>
</evidence>
<dbReference type="EMBL" id="AEIU01000014">
    <property type="protein sequence ID" value="EFP98290.1"/>
    <property type="molecule type" value="Genomic_DNA"/>
</dbReference>
<protein>
    <recommendedName>
        <fullName evidence="19">Bifunctional NAD(P)H-hydrate repair enzyme</fullName>
    </recommendedName>
    <alternativeName>
        <fullName evidence="19">Nicotinamide nucleotide repair protein</fullName>
    </alternativeName>
    <domain>
        <recommendedName>
            <fullName evidence="19">ADP-dependent (S)-NAD(P)H-hydrate dehydratase</fullName>
            <ecNumber evidence="19">4.2.1.136</ecNumber>
        </recommendedName>
        <alternativeName>
            <fullName evidence="19">ADP-dependent NAD(P)HX dehydratase</fullName>
        </alternativeName>
    </domain>
    <domain>
        <recommendedName>
            <fullName evidence="19">NAD(P)H-hydrate epimerase</fullName>
            <ecNumber evidence="19">5.1.99.6</ecNumber>
        </recommendedName>
    </domain>
</protein>
<dbReference type="InterPro" id="IPR036652">
    <property type="entry name" value="YjeF_N_dom_sf"/>
</dbReference>
<dbReference type="Pfam" id="PF01256">
    <property type="entry name" value="Carb_kinase"/>
    <property type="match status" value="1"/>
</dbReference>
<feature type="binding site" evidence="17">
    <location>
        <position position="441"/>
    </location>
    <ligand>
        <name>(6S)-NADPHX</name>
        <dbReference type="ChEBI" id="CHEBI:64076"/>
    </ligand>
</feature>
<comment type="subunit">
    <text evidence="17">Homotetramer.</text>
</comment>
<feature type="binding site" evidence="17">
    <location>
        <position position="375"/>
    </location>
    <ligand>
        <name>(6S)-NADPHX</name>
        <dbReference type="ChEBI" id="CHEBI:64076"/>
    </ligand>
</feature>
<keyword evidence="11 18" id="KW-0413">Isomerase</keyword>
<comment type="catalytic activity">
    <reaction evidence="16 17 19">
        <text>(6S)-NADPHX + ADP = AMP + phosphate + NADPH + H(+)</text>
        <dbReference type="Rhea" id="RHEA:32235"/>
        <dbReference type="ChEBI" id="CHEBI:15378"/>
        <dbReference type="ChEBI" id="CHEBI:43474"/>
        <dbReference type="ChEBI" id="CHEBI:57783"/>
        <dbReference type="ChEBI" id="CHEBI:64076"/>
        <dbReference type="ChEBI" id="CHEBI:456215"/>
        <dbReference type="ChEBI" id="CHEBI:456216"/>
        <dbReference type="EC" id="4.2.1.136"/>
    </reaction>
</comment>
<comment type="caution">
    <text evidence="18">Lacks conserved residue(s) required for the propagation of feature annotation.</text>
</comment>
<evidence type="ECO:0000256" key="7">
    <source>
        <dbReference type="ARBA" id="ARBA00022840"/>
    </source>
</evidence>
<dbReference type="SUPFAM" id="SSF53613">
    <property type="entry name" value="Ribokinase-like"/>
    <property type="match status" value="1"/>
</dbReference>
<evidence type="ECO:0000256" key="18">
    <source>
        <dbReference type="HAMAP-Rule" id="MF_01966"/>
    </source>
</evidence>
<comment type="similarity">
    <text evidence="17">Belongs to the NnrD/CARKD family.</text>
</comment>
<dbReference type="GO" id="GO:0110051">
    <property type="term" value="P:metabolite repair"/>
    <property type="evidence" value="ECO:0007669"/>
    <property type="project" value="TreeGrafter"/>
</dbReference>
<dbReference type="HAMAP" id="MF_01965">
    <property type="entry name" value="NADHX_dehydratase"/>
    <property type="match status" value="1"/>
</dbReference>
<dbReference type="Proteomes" id="UP000002943">
    <property type="component" value="Unassembled WGS sequence"/>
</dbReference>
<evidence type="ECO:0000256" key="15">
    <source>
        <dbReference type="ARBA" id="ARBA00048238"/>
    </source>
</evidence>
<feature type="binding site" evidence="17">
    <location>
        <position position="440"/>
    </location>
    <ligand>
        <name>AMP</name>
        <dbReference type="ChEBI" id="CHEBI:456215"/>
    </ligand>
</feature>
<evidence type="ECO:0000256" key="2">
    <source>
        <dbReference type="ARBA" id="ARBA00000909"/>
    </source>
</evidence>
<dbReference type="GO" id="GO:0005524">
    <property type="term" value="F:ATP binding"/>
    <property type="evidence" value="ECO:0007669"/>
    <property type="project" value="UniProtKB-UniRule"/>
</dbReference>
<organism evidence="22 23">
    <name type="scientific">Vibrio caribbeanicus ATCC BAA-2122</name>
    <dbReference type="NCBI Taxonomy" id="796620"/>
    <lineage>
        <taxon>Bacteria</taxon>
        <taxon>Pseudomonadati</taxon>
        <taxon>Pseudomonadota</taxon>
        <taxon>Gammaproteobacteria</taxon>
        <taxon>Vibrionales</taxon>
        <taxon>Vibrionaceae</taxon>
        <taxon>Vibrio</taxon>
    </lineage>
</organism>
<dbReference type="PANTHER" id="PTHR12592">
    <property type="entry name" value="ATP-DEPENDENT (S)-NAD(P)H-HYDRATE DEHYDRATASE FAMILY MEMBER"/>
    <property type="match status" value="1"/>
</dbReference>
<dbReference type="PANTHER" id="PTHR12592:SF0">
    <property type="entry name" value="ATP-DEPENDENT (S)-NAD(P)H-HYDRATE DEHYDRATASE"/>
    <property type="match status" value="1"/>
</dbReference>
<comment type="similarity">
    <text evidence="3 19">In the N-terminal section; belongs to the NnrE/AIBP family.</text>
</comment>
<comment type="similarity">
    <text evidence="4 19">In the C-terminal section; belongs to the NnrD/CARKD family.</text>
</comment>
<proteinExistence type="inferred from homology"/>
<evidence type="ECO:0000259" key="20">
    <source>
        <dbReference type="PROSITE" id="PS51383"/>
    </source>
</evidence>
<feature type="domain" description="YjeF N-terminal" evidence="21">
    <location>
        <begin position="19"/>
        <end position="222"/>
    </location>
</feature>
<sequence length="506" mass="54532">MSEIISRDIPYKLYTSQQVKVGEKELTEKKGFEMYTLMKRAGQAVYALIQLQYPSADRILVFCGNGNNGGDAFVVATLAKLDGRNVSLVFNGQKERLSEDGLRAYQEWIDAGGDITEISEEDIVSSFDLIVDGLLGTGISGKVRPQLQNLISKINHLSIPIVSIDVPSGLCSDTGGKLGEVIKSDHTVSFIGVKRGLLTGYARNYVGELFFAGLGIEDEFQRCYPTNVSVLSKTELLNCLPKRESIAHKGTNGRLLCLGGNSGYSGAINLCSRAAARTGTGLIKVLCHKDSSVSLQVSCPEVMTQSWCGDNRELRDALLFADVVALGPGMGRDQWAKQLYMRISDVDKPKVLDADALYFLSLAPNKDPYRILTPHPGEAAMLLGLTVKEIEQDRFSAVHDLHEKYGGVIVLKGAGTLIYDGHFIFICNAGSPAMASGGMGDILTGIVSSLLAQGQSLIEAAKTGVLLHSVAADQIAEREGPVGLLAGDVIQEVRQVMNLWLSESSL</sequence>
<evidence type="ECO:0000256" key="11">
    <source>
        <dbReference type="ARBA" id="ARBA00023235"/>
    </source>
</evidence>
<keyword evidence="12 17" id="KW-0456">Lyase</keyword>
<evidence type="ECO:0000256" key="16">
    <source>
        <dbReference type="ARBA" id="ARBA00049209"/>
    </source>
</evidence>
<evidence type="ECO:0000256" key="10">
    <source>
        <dbReference type="ARBA" id="ARBA00023027"/>
    </source>
</evidence>
<reference evidence="22 23" key="1">
    <citation type="journal article" date="2012" name="Int. J. Syst. Evol. Microbiol.">
        <title>Vibrio caribbeanicus sp. nov., isolated from the marine sponge Scleritoderma cyanea.</title>
        <authorList>
            <person name="Hoffmann M."/>
            <person name="Monday S.R."/>
            <person name="Allard M.W."/>
            <person name="Strain E.A."/>
            <person name="Whittaker P."/>
            <person name="Naum M."/>
            <person name="McCarthy P.J."/>
            <person name="Lopez J.V."/>
            <person name="Fischer M."/>
            <person name="Brown E.W."/>
        </authorList>
    </citation>
    <scope>NUCLEOTIDE SEQUENCE [LARGE SCALE GENOMIC DNA]</scope>
    <source>
        <strain evidence="22 23">ATCC BAA-2122</strain>
    </source>
</reference>
<feature type="binding site" evidence="18">
    <location>
        <position position="165"/>
    </location>
    <ligand>
        <name>(6S)-NADPHX</name>
        <dbReference type="ChEBI" id="CHEBI:64076"/>
    </ligand>
</feature>
<evidence type="ECO:0000259" key="21">
    <source>
        <dbReference type="PROSITE" id="PS51385"/>
    </source>
</evidence>
<dbReference type="HAMAP" id="MF_01966">
    <property type="entry name" value="NADHX_epimerase"/>
    <property type="match status" value="1"/>
</dbReference>
<dbReference type="GO" id="GO:0016301">
    <property type="term" value="F:kinase activity"/>
    <property type="evidence" value="ECO:0007669"/>
    <property type="project" value="UniProtKB-KW"/>
</dbReference>
<feature type="binding site" evidence="17">
    <location>
        <position position="329"/>
    </location>
    <ligand>
        <name>(6S)-NADPHX</name>
        <dbReference type="ChEBI" id="CHEBI:64076"/>
    </ligand>
</feature>
<evidence type="ECO:0000256" key="5">
    <source>
        <dbReference type="ARBA" id="ARBA00022723"/>
    </source>
</evidence>
<dbReference type="GO" id="GO:0052855">
    <property type="term" value="F:ADP-dependent NAD(P)H-hydrate dehydratase activity"/>
    <property type="evidence" value="ECO:0007669"/>
    <property type="project" value="UniProtKB-UniRule"/>
</dbReference>
<comment type="cofactor">
    <cofactor evidence="18 19">
        <name>K(+)</name>
        <dbReference type="ChEBI" id="CHEBI:29103"/>
    </cofactor>
    <text evidence="18 19">Binds 1 potassium ion per subunit.</text>
</comment>
<comment type="function">
    <text evidence="14 19">Bifunctional enzyme that catalyzes the epimerization of the S- and R-forms of NAD(P)HX and the dehydration of the S-form of NAD(P)HX at the expense of ADP, which is converted to AMP. This allows the repair of both epimers of NAD(P)HX, a damaged form of NAD(P)H that is a result of enzymatic or heat-dependent hydration.</text>
</comment>
<dbReference type="InterPro" id="IPR004443">
    <property type="entry name" value="YjeF_N_dom"/>
</dbReference>
<evidence type="ECO:0000256" key="4">
    <source>
        <dbReference type="ARBA" id="ARBA00009524"/>
    </source>
</evidence>
<dbReference type="RefSeq" id="WP_009599579.1">
    <property type="nucleotide sequence ID" value="NZ_AEIU01000014.1"/>
</dbReference>
<feature type="binding site" evidence="18">
    <location>
        <position position="132"/>
    </location>
    <ligand>
        <name>K(+)</name>
        <dbReference type="ChEBI" id="CHEBI:29103"/>
    </ligand>
</feature>
<evidence type="ECO:0000313" key="22">
    <source>
        <dbReference type="EMBL" id="EFP98290.1"/>
    </source>
</evidence>
<evidence type="ECO:0000256" key="3">
    <source>
        <dbReference type="ARBA" id="ARBA00006001"/>
    </source>
</evidence>
<dbReference type="GO" id="GO:0052856">
    <property type="term" value="F:NAD(P)HX epimerase activity"/>
    <property type="evidence" value="ECO:0007669"/>
    <property type="project" value="UniProtKB-UniRule"/>
</dbReference>
<accession>E3BFB4</accession>
<dbReference type="GO" id="GO:0046872">
    <property type="term" value="F:metal ion binding"/>
    <property type="evidence" value="ECO:0007669"/>
    <property type="project" value="UniProtKB-UniRule"/>
</dbReference>
<keyword evidence="5 18" id="KW-0479">Metal-binding</keyword>
<dbReference type="Gene3D" id="3.40.1190.20">
    <property type="match status" value="1"/>
</dbReference>
<evidence type="ECO:0000256" key="13">
    <source>
        <dbReference type="ARBA" id="ARBA00023268"/>
    </source>
</evidence>
<dbReference type="PROSITE" id="PS51383">
    <property type="entry name" value="YJEF_C_3"/>
    <property type="match status" value="1"/>
</dbReference>
<dbReference type="PROSITE" id="PS51385">
    <property type="entry name" value="YJEF_N"/>
    <property type="match status" value="1"/>
</dbReference>
<comment type="cofactor">
    <cofactor evidence="17">
        <name>Mg(2+)</name>
        <dbReference type="ChEBI" id="CHEBI:18420"/>
    </cofactor>
</comment>
<dbReference type="Pfam" id="PF03853">
    <property type="entry name" value="YjeF_N"/>
    <property type="match status" value="1"/>
</dbReference>
<dbReference type="eggNOG" id="COG0063">
    <property type="taxonomic scope" value="Bacteria"/>
</dbReference>
<comment type="caution">
    <text evidence="22">The sequence shown here is derived from an EMBL/GenBank/DDBJ whole genome shotgun (WGS) entry which is preliminary data.</text>
</comment>
<dbReference type="InterPro" id="IPR029056">
    <property type="entry name" value="Ribokinase-like"/>
</dbReference>
<dbReference type="FunFam" id="3.40.50.10260:FF:000003">
    <property type="entry name" value="Multifunctional fusion protein"/>
    <property type="match status" value="1"/>
</dbReference>
<evidence type="ECO:0000313" key="23">
    <source>
        <dbReference type="Proteomes" id="UP000002943"/>
    </source>
</evidence>
<comment type="similarity">
    <text evidence="18">Belongs to the NnrE/AIBP family.</text>
</comment>
<keyword evidence="22" id="KW-0418">Kinase</keyword>
<feature type="binding site" evidence="17">
    <location>
        <position position="267"/>
    </location>
    <ligand>
        <name>(6S)-NADPHX</name>
        <dbReference type="ChEBI" id="CHEBI:64076"/>
    </ligand>
</feature>
<evidence type="ECO:0000256" key="6">
    <source>
        <dbReference type="ARBA" id="ARBA00022741"/>
    </source>
</evidence>
<keyword evidence="9 18" id="KW-0630">Potassium</keyword>
<keyword evidence="22" id="KW-0808">Transferase</keyword>
<comment type="function">
    <text evidence="18">Catalyzes the epimerization of the S- and R-forms of NAD(P)HX, a damaged form of NAD(P)H that is a result of enzymatic or heat-dependent hydration. This is a prerequisite for the S-specific NAD(P)H-hydrate dehydratase to allow the repair of both epimers of NAD(P)HX.</text>
</comment>
<gene>
    <name evidence="17" type="primary">nnrD</name>
    <name evidence="18" type="synonym">nnrE</name>
    <name evidence="22" type="ORF">VIBC2010_09417</name>
</gene>
<dbReference type="CDD" id="cd01171">
    <property type="entry name" value="YXKO-related"/>
    <property type="match status" value="1"/>
</dbReference>
<keyword evidence="6 17" id="KW-0547">Nucleotide-binding</keyword>
<evidence type="ECO:0000256" key="19">
    <source>
        <dbReference type="PIRNR" id="PIRNR017184"/>
    </source>
</evidence>
<comment type="catalytic activity">
    <reaction evidence="1 18 19">
        <text>(6R)-NADHX = (6S)-NADHX</text>
        <dbReference type="Rhea" id="RHEA:32215"/>
        <dbReference type="ChEBI" id="CHEBI:64074"/>
        <dbReference type="ChEBI" id="CHEBI:64075"/>
        <dbReference type="EC" id="5.1.99.6"/>
    </reaction>
</comment>
<dbReference type="PIRSF" id="PIRSF017184">
    <property type="entry name" value="Nnr"/>
    <property type="match status" value="1"/>
</dbReference>
<feature type="binding site" evidence="18">
    <location>
        <position position="168"/>
    </location>
    <ligand>
        <name>K(+)</name>
        <dbReference type="ChEBI" id="CHEBI:29103"/>
    </ligand>
</feature>
<keyword evidence="10 17" id="KW-0520">NAD</keyword>
<dbReference type="EC" id="5.1.99.6" evidence="19"/>
<dbReference type="GO" id="GO:0046496">
    <property type="term" value="P:nicotinamide nucleotide metabolic process"/>
    <property type="evidence" value="ECO:0007669"/>
    <property type="project" value="UniProtKB-UniRule"/>
</dbReference>
<dbReference type="NCBIfam" id="TIGR00196">
    <property type="entry name" value="yjeF_cterm"/>
    <property type="match status" value="1"/>
</dbReference>
<feature type="binding site" evidence="18">
    <location>
        <begin position="67"/>
        <end position="71"/>
    </location>
    <ligand>
        <name>(6S)-NADPHX</name>
        <dbReference type="ChEBI" id="CHEBI:64076"/>
    </ligand>
</feature>
<comment type="function">
    <text evidence="17">Catalyzes the dehydration of the S-form of NAD(P)HX at the expense of ADP, which is converted to AMP. Together with NAD(P)HX epimerase, which catalyzes the epimerization of the S- and R-forms, the enzyme allows the repair of both epimers of NAD(P)HX, a damaged form of NAD(P)H that is a result of enzymatic or heat-dependent hydration.</text>
</comment>
<evidence type="ECO:0000256" key="8">
    <source>
        <dbReference type="ARBA" id="ARBA00022857"/>
    </source>
</evidence>
<keyword evidence="7 17" id="KW-0067">ATP-binding</keyword>
<dbReference type="SUPFAM" id="SSF64153">
    <property type="entry name" value="YjeF N-terminal domain-like"/>
    <property type="match status" value="1"/>
</dbReference>
<dbReference type="NCBIfam" id="TIGR00197">
    <property type="entry name" value="yjeF_nterm"/>
    <property type="match status" value="1"/>
</dbReference>
<feature type="binding site" evidence="17">
    <location>
        <begin position="412"/>
        <end position="416"/>
    </location>
    <ligand>
        <name>AMP</name>
        <dbReference type="ChEBI" id="CHEBI:456215"/>
    </ligand>
</feature>
<dbReference type="OrthoDB" id="9806925at2"/>
<feature type="domain" description="YjeF C-terminal" evidence="20">
    <location>
        <begin position="232"/>
        <end position="500"/>
    </location>
</feature>
<comment type="catalytic activity">
    <reaction evidence="2 18 19">
        <text>(6R)-NADPHX = (6S)-NADPHX</text>
        <dbReference type="Rhea" id="RHEA:32227"/>
        <dbReference type="ChEBI" id="CHEBI:64076"/>
        <dbReference type="ChEBI" id="CHEBI:64077"/>
        <dbReference type="EC" id="5.1.99.6"/>
    </reaction>
</comment>
<keyword evidence="13" id="KW-0511">Multifunctional enzyme</keyword>
<dbReference type="Gene3D" id="3.40.50.10260">
    <property type="entry name" value="YjeF N-terminal domain"/>
    <property type="match status" value="1"/>
</dbReference>
<dbReference type="EC" id="4.2.1.136" evidence="19"/>
<keyword evidence="8 17" id="KW-0521">NADP</keyword>
<feature type="binding site" evidence="18">
    <location>
        <position position="68"/>
    </location>
    <ligand>
        <name>K(+)</name>
        <dbReference type="ChEBI" id="CHEBI:29103"/>
    </ligand>
</feature>
<evidence type="ECO:0000256" key="9">
    <source>
        <dbReference type="ARBA" id="ARBA00022958"/>
    </source>
</evidence>
<dbReference type="STRING" id="796620.VIBC2010_09417"/>
<dbReference type="InterPro" id="IPR030677">
    <property type="entry name" value="Nnr"/>
</dbReference>